<dbReference type="AlphaFoldDB" id="A0A8J4LLN8"/>
<feature type="compositionally biased region" description="Low complexity" evidence="1">
    <location>
        <begin position="158"/>
        <end position="174"/>
    </location>
</feature>
<organism evidence="2 3">
    <name type="scientific">Volvox reticuliferus</name>
    <dbReference type="NCBI Taxonomy" id="1737510"/>
    <lineage>
        <taxon>Eukaryota</taxon>
        <taxon>Viridiplantae</taxon>
        <taxon>Chlorophyta</taxon>
        <taxon>core chlorophytes</taxon>
        <taxon>Chlorophyceae</taxon>
        <taxon>CS clade</taxon>
        <taxon>Chlamydomonadales</taxon>
        <taxon>Volvocaceae</taxon>
        <taxon>Volvox</taxon>
    </lineage>
</organism>
<dbReference type="Proteomes" id="UP000722791">
    <property type="component" value="Unassembled WGS sequence"/>
</dbReference>
<dbReference type="EMBL" id="BNCQ01000012">
    <property type="protein sequence ID" value="GIM02736.1"/>
    <property type="molecule type" value="Genomic_DNA"/>
</dbReference>
<gene>
    <name evidence="2" type="ORF">Vretimale_7590</name>
</gene>
<sequence>LVCSFDDFICSPNQMTIHHPPVSYCPRLTTALVFGAGRGPLSFTGACRSSSSTAIFARLLYDNTACCCCCCCRCSAGGCTCIPPTDDAPGGRSFTSQSSSPSISSPAWAIAPLPQPPFFGPDPNCGGGKLIGGRPPKPDVRFMAELAVEFSTPPLPPKSSSSSPSTRTSRPASRLLVAARLRVDSDFWAA</sequence>
<reference evidence="2" key="1">
    <citation type="journal article" date="2021" name="Proc. Natl. Acad. Sci. U.S.A.">
        <title>Three genomes in the algal genus Volvox reveal the fate of a haploid sex-determining region after a transition to homothallism.</title>
        <authorList>
            <person name="Yamamoto K."/>
            <person name="Hamaji T."/>
            <person name="Kawai-Toyooka H."/>
            <person name="Matsuzaki R."/>
            <person name="Takahashi F."/>
            <person name="Nishimura Y."/>
            <person name="Kawachi M."/>
            <person name="Noguchi H."/>
            <person name="Minakuchi Y."/>
            <person name="Umen J.G."/>
            <person name="Toyoda A."/>
            <person name="Nozaki H."/>
        </authorList>
    </citation>
    <scope>NUCLEOTIDE SEQUENCE</scope>
    <source>
        <strain evidence="2">NIES-3785</strain>
    </source>
</reference>
<name>A0A8J4LLN8_9CHLO</name>
<feature type="non-terminal residue" evidence="2">
    <location>
        <position position="1"/>
    </location>
</feature>
<protein>
    <submittedName>
        <fullName evidence="2">Uncharacterized protein</fullName>
    </submittedName>
</protein>
<feature type="region of interest" description="Disordered" evidence="1">
    <location>
        <begin position="151"/>
        <end position="174"/>
    </location>
</feature>
<evidence type="ECO:0000313" key="3">
    <source>
        <dbReference type="Proteomes" id="UP000722791"/>
    </source>
</evidence>
<accession>A0A8J4LLN8</accession>
<proteinExistence type="predicted"/>
<comment type="caution">
    <text evidence="2">The sequence shown here is derived from an EMBL/GenBank/DDBJ whole genome shotgun (WGS) entry which is preliminary data.</text>
</comment>
<evidence type="ECO:0000256" key="1">
    <source>
        <dbReference type="SAM" id="MobiDB-lite"/>
    </source>
</evidence>
<evidence type="ECO:0000313" key="2">
    <source>
        <dbReference type="EMBL" id="GIM02736.1"/>
    </source>
</evidence>